<gene>
    <name evidence="2" type="ORF">SAMN06296036_13526</name>
</gene>
<keyword evidence="3" id="KW-1185">Reference proteome</keyword>
<name>A0A1Y6CNU6_9BACT</name>
<reference evidence="3" key="1">
    <citation type="submission" date="2017-04" db="EMBL/GenBank/DDBJ databases">
        <authorList>
            <person name="Varghese N."/>
            <person name="Submissions S."/>
        </authorList>
    </citation>
    <scope>NUCLEOTIDE SEQUENCE [LARGE SCALE GENOMIC DNA]</scope>
    <source>
        <strain evidence="3">RKEM611</strain>
    </source>
</reference>
<proteinExistence type="predicted"/>
<dbReference type="RefSeq" id="WP_132325635.1">
    <property type="nucleotide sequence ID" value="NZ_FWZT01000035.1"/>
</dbReference>
<sequence>MISYEKICELNDDFKQISEETIYDFNEDEIKDHIVSIDGQIQIITRIKKTIGDEFTSYIKKLRKQKENIQAENLRRKKEEDNVEILELKAS</sequence>
<keyword evidence="1" id="KW-0175">Coiled coil</keyword>
<accession>A0A1Y6CNU6</accession>
<evidence type="ECO:0000256" key="1">
    <source>
        <dbReference type="SAM" id="Coils"/>
    </source>
</evidence>
<evidence type="ECO:0000313" key="2">
    <source>
        <dbReference type="EMBL" id="SMF80600.1"/>
    </source>
</evidence>
<feature type="coiled-coil region" evidence="1">
    <location>
        <begin position="59"/>
        <end position="91"/>
    </location>
</feature>
<dbReference type="EMBL" id="FWZT01000035">
    <property type="protein sequence ID" value="SMF80600.1"/>
    <property type="molecule type" value="Genomic_DNA"/>
</dbReference>
<evidence type="ECO:0000313" key="3">
    <source>
        <dbReference type="Proteomes" id="UP000192907"/>
    </source>
</evidence>
<protein>
    <submittedName>
        <fullName evidence="2">Uncharacterized protein</fullName>
    </submittedName>
</protein>
<dbReference type="Proteomes" id="UP000192907">
    <property type="component" value="Unassembled WGS sequence"/>
</dbReference>
<dbReference type="STRING" id="1513793.SAMN06296036_13526"/>
<organism evidence="2 3">
    <name type="scientific">Pseudobacteriovorax antillogorgiicola</name>
    <dbReference type="NCBI Taxonomy" id="1513793"/>
    <lineage>
        <taxon>Bacteria</taxon>
        <taxon>Pseudomonadati</taxon>
        <taxon>Bdellovibrionota</taxon>
        <taxon>Oligoflexia</taxon>
        <taxon>Oligoflexales</taxon>
        <taxon>Pseudobacteriovoracaceae</taxon>
        <taxon>Pseudobacteriovorax</taxon>
    </lineage>
</organism>
<dbReference type="AlphaFoldDB" id="A0A1Y6CNU6"/>